<dbReference type="Proteomes" id="UP001364695">
    <property type="component" value="Unassembled WGS sequence"/>
</dbReference>
<sequence>MSASSGQSGLSTLMGVLRLQPGQTPPLSLRRPVLLGGWLRQWLGGADAAGVPARVGTLFALCGSAQADTAQRALAVAAAAPDDLSALSALQGPQPTAMARRLRLATVREHLQRFWMDGGGAPEASPGAASHGAASPGAVYPGLPHDMLAASPLPRLMAASASADADAAQALLDHTRDWIDTVWLGQSGALAATLAAFDAHGPAGLPGLDRAWREQIAARPQAPGSIWLQALLGTENAQRAQALAHPAAVMLRADRETTLRHLALRLRTQDDFAQMPDIDGQPHECGPWLRLGDSAVTQRPLDAWTRLVMRWVDLARLLAPDGAHWLRSGALRTGEHEGLAWTEMARGVLLHWAQLEPQAPDAAPDTPRRVRDFRVLAPTEWHLHPDGALAASLAGLEASEARRRIAVFDPCVPLENPDA</sequence>
<protein>
    <submittedName>
        <fullName evidence="1">Uncharacterized protein</fullName>
    </submittedName>
</protein>
<accession>A0ACC6NZY7</accession>
<organism evidence="1 2">
    <name type="scientific">Amphibiibacter pelophylacis</name>
    <dbReference type="NCBI Taxonomy" id="1799477"/>
    <lineage>
        <taxon>Bacteria</taxon>
        <taxon>Pseudomonadati</taxon>
        <taxon>Pseudomonadota</taxon>
        <taxon>Betaproteobacteria</taxon>
        <taxon>Burkholderiales</taxon>
        <taxon>Sphaerotilaceae</taxon>
        <taxon>Amphibiibacter</taxon>
    </lineage>
</organism>
<gene>
    <name evidence="1" type="ORF">RV045_03840</name>
</gene>
<evidence type="ECO:0000313" key="1">
    <source>
        <dbReference type="EMBL" id="MEJ7137563.1"/>
    </source>
</evidence>
<dbReference type="EMBL" id="JAWDIE010000004">
    <property type="protein sequence ID" value="MEJ7137563.1"/>
    <property type="molecule type" value="Genomic_DNA"/>
</dbReference>
<comment type="caution">
    <text evidence="1">The sequence shown here is derived from an EMBL/GenBank/DDBJ whole genome shotgun (WGS) entry which is preliminary data.</text>
</comment>
<reference evidence="1" key="1">
    <citation type="submission" date="2023-10" db="EMBL/GenBank/DDBJ databases">
        <title>Amphibacter perezi, gen. nov., sp. nov. a novel taxa of the family Comamonadaceae, class Betaproteobacteria isolated from the skin microbiota of Pelophylax perezi from different populations.</title>
        <authorList>
            <person name="Costa S."/>
            <person name="Proenca D.N."/>
            <person name="Lopes I."/>
            <person name="Morais P.V."/>
        </authorList>
    </citation>
    <scope>NUCLEOTIDE SEQUENCE</scope>
    <source>
        <strain evidence="1">SL12-8</strain>
    </source>
</reference>
<name>A0ACC6NZY7_9BURK</name>
<proteinExistence type="predicted"/>
<evidence type="ECO:0000313" key="2">
    <source>
        <dbReference type="Proteomes" id="UP001364695"/>
    </source>
</evidence>
<keyword evidence="2" id="KW-1185">Reference proteome</keyword>